<feature type="domain" description="Endonuclease/exonuclease/phosphatase" evidence="1">
    <location>
        <begin position="73"/>
        <end position="165"/>
    </location>
</feature>
<evidence type="ECO:0000259" key="1">
    <source>
        <dbReference type="Pfam" id="PF14529"/>
    </source>
</evidence>
<reference evidence="2 3" key="1">
    <citation type="journal article" date="2007" name="Nature">
        <title>Evolution of genes and genomes on the Drosophila phylogeny.</title>
        <authorList>
            <consortium name="Drosophila 12 Genomes Consortium"/>
            <person name="Clark A.G."/>
            <person name="Eisen M.B."/>
            <person name="Smith D.R."/>
            <person name="Bergman C.M."/>
            <person name="Oliver B."/>
            <person name="Markow T.A."/>
            <person name="Kaufman T.C."/>
            <person name="Kellis M."/>
            <person name="Gelbart W."/>
            <person name="Iyer V.N."/>
            <person name="Pollard D.A."/>
            <person name="Sackton T.B."/>
            <person name="Larracuente A.M."/>
            <person name="Singh N.D."/>
            <person name="Abad J.P."/>
            <person name="Abt D.N."/>
            <person name="Adryan B."/>
            <person name="Aguade M."/>
            <person name="Akashi H."/>
            <person name="Anderson W.W."/>
            <person name="Aquadro C.F."/>
            <person name="Ardell D.H."/>
            <person name="Arguello R."/>
            <person name="Artieri C.G."/>
            <person name="Barbash D.A."/>
            <person name="Barker D."/>
            <person name="Barsanti P."/>
            <person name="Batterham P."/>
            <person name="Batzoglou S."/>
            <person name="Begun D."/>
            <person name="Bhutkar A."/>
            <person name="Blanco E."/>
            <person name="Bosak S.A."/>
            <person name="Bradley R.K."/>
            <person name="Brand A.D."/>
            <person name="Brent M.R."/>
            <person name="Brooks A.N."/>
            <person name="Brown R.H."/>
            <person name="Butlin R.K."/>
            <person name="Caggese C."/>
            <person name="Calvi B.R."/>
            <person name="Bernardo de Carvalho A."/>
            <person name="Caspi A."/>
            <person name="Castrezana S."/>
            <person name="Celniker S.E."/>
            <person name="Chang J.L."/>
            <person name="Chapple C."/>
            <person name="Chatterji S."/>
            <person name="Chinwalla A."/>
            <person name="Civetta A."/>
            <person name="Clifton S.W."/>
            <person name="Comeron J.M."/>
            <person name="Costello J.C."/>
            <person name="Coyne J.A."/>
            <person name="Daub J."/>
            <person name="David R.G."/>
            <person name="Delcher A.L."/>
            <person name="Delehaunty K."/>
            <person name="Do C.B."/>
            <person name="Ebling H."/>
            <person name="Edwards K."/>
            <person name="Eickbush T."/>
            <person name="Evans J.D."/>
            <person name="Filipski A."/>
            <person name="Findeiss S."/>
            <person name="Freyhult E."/>
            <person name="Fulton L."/>
            <person name="Fulton R."/>
            <person name="Garcia A.C."/>
            <person name="Gardiner A."/>
            <person name="Garfield D.A."/>
            <person name="Garvin B.E."/>
            <person name="Gibson G."/>
            <person name="Gilbert D."/>
            <person name="Gnerre S."/>
            <person name="Godfrey J."/>
            <person name="Good R."/>
            <person name="Gotea V."/>
            <person name="Gravely B."/>
            <person name="Greenberg A.J."/>
            <person name="Griffiths-Jones S."/>
            <person name="Gross S."/>
            <person name="Guigo R."/>
            <person name="Gustafson E.A."/>
            <person name="Haerty W."/>
            <person name="Hahn M.W."/>
            <person name="Halligan D.L."/>
            <person name="Halpern A.L."/>
            <person name="Halter G.M."/>
            <person name="Han M.V."/>
            <person name="Heger A."/>
            <person name="Hillier L."/>
            <person name="Hinrichs A.S."/>
            <person name="Holmes I."/>
            <person name="Hoskins R.A."/>
            <person name="Hubisz M.J."/>
            <person name="Hultmark D."/>
            <person name="Huntley M.A."/>
            <person name="Jaffe D.B."/>
            <person name="Jagadeeshan S."/>
            <person name="Jeck W.R."/>
            <person name="Johnson J."/>
            <person name="Jones C.D."/>
            <person name="Jordan W.C."/>
            <person name="Karpen G.H."/>
            <person name="Kataoka E."/>
            <person name="Keightley P.D."/>
            <person name="Kheradpour P."/>
            <person name="Kirkness E.F."/>
            <person name="Koerich L.B."/>
            <person name="Kristiansen K."/>
            <person name="Kudrna D."/>
            <person name="Kulathinal R.J."/>
            <person name="Kumar S."/>
            <person name="Kwok R."/>
            <person name="Lander E."/>
            <person name="Langley C.H."/>
            <person name="Lapoint R."/>
            <person name="Lazzaro B.P."/>
            <person name="Lee S.J."/>
            <person name="Levesque L."/>
            <person name="Li R."/>
            <person name="Lin C.F."/>
            <person name="Lin M.F."/>
            <person name="Lindblad-Toh K."/>
            <person name="Llopart A."/>
            <person name="Long M."/>
            <person name="Low L."/>
            <person name="Lozovsky E."/>
            <person name="Lu J."/>
            <person name="Luo M."/>
            <person name="Machado C.A."/>
            <person name="Makalowski W."/>
            <person name="Marzo M."/>
            <person name="Matsuda M."/>
            <person name="Matzkin L."/>
            <person name="McAllister B."/>
            <person name="McBride C.S."/>
            <person name="McKernan B."/>
            <person name="McKernan K."/>
            <person name="Mendez-Lago M."/>
            <person name="Minx P."/>
            <person name="Mollenhauer M.U."/>
            <person name="Montooth K."/>
            <person name="Mount S.M."/>
            <person name="Mu X."/>
            <person name="Myers E."/>
            <person name="Negre B."/>
            <person name="Newfeld S."/>
            <person name="Nielsen R."/>
            <person name="Noor M.A."/>
            <person name="O'Grady P."/>
            <person name="Pachter L."/>
            <person name="Papaceit M."/>
            <person name="Parisi M.J."/>
            <person name="Parisi M."/>
            <person name="Parts L."/>
            <person name="Pedersen J.S."/>
            <person name="Pesole G."/>
            <person name="Phillippy A.M."/>
            <person name="Ponting C.P."/>
            <person name="Pop M."/>
            <person name="Porcelli D."/>
            <person name="Powell J.R."/>
            <person name="Prohaska S."/>
            <person name="Pruitt K."/>
            <person name="Puig M."/>
            <person name="Quesneville H."/>
            <person name="Ram K.R."/>
            <person name="Rand D."/>
            <person name="Rasmussen M.D."/>
            <person name="Reed L.K."/>
            <person name="Reenan R."/>
            <person name="Reily A."/>
            <person name="Remington K.A."/>
            <person name="Rieger T.T."/>
            <person name="Ritchie M.G."/>
            <person name="Robin C."/>
            <person name="Rogers Y.H."/>
            <person name="Rohde C."/>
            <person name="Rozas J."/>
            <person name="Rubenfield M.J."/>
            <person name="Ruiz A."/>
            <person name="Russo S."/>
            <person name="Salzberg S.L."/>
            <person name="Sanchez-Gracia A."/>
            <person name="Saranga D.J."/>
            <person name="Sato H."/>
            <person name="Schaeffer S.W."/>
            <person name="Schatz M.C."/>
            <person name="Schlenke T."/>
            <person name="Schwartz R."/>
            <person name="Segarra C."/>
            <person name="Singh R.S."/>
            <person name="Sirot L."/>
            <person name="Sirota M."/>
            <person name="Sisneros N.B."/>
            <person name="Smith C.D."/>
            <person name="Smith T.F."/>
            <person name="Spieth J."/>
            <person name="Stage D.E."/>
            <person name="Stark A."/>
            <person name="Stephan W."/>
            <person name="Strausberg R.L."/>
            <person name="Strempel S."/>
            <person name="Sturgill D."/>
            <person name="Sutton G."/>
            <person name="Sutton G.G."/>
            <person name="Tao W."/>
            <person name="Teichmann S."/>
            <person name="Tobari Y.N."/>
            <person name="Tomimura Y."/>
            <person name="Tsolas J.M."/>
            <person name="Valente V.L."/>
            <person name="Venter E."/>
            <person name="Venter J.C."/>
            <person name="Vicario S."/>
            <person name="Vieira F.G."/>
            <person name="Vilella A.J."/>
            <person name="Villasante A."/>
            <person name="Walenz B."/>
            <person name="Wang J."/>
            <person name="Wasserman M."/>
            <person name="Watts T."/>
            <person name="Wilson D."/>
            <person name="Wilson R.K."/>
            <person name="Wing R.A."/>
            <person name="Wolfner M.F."/>
            <person name="Wong A."/>
            <person name="Wong G.K."/>
            <person name="Wu C.I."/>
            <person name="Wu G."/>
            <person name="Yamamoto D."/>
            <person name="Yang H.P."/>
            <person name="Yang S.P."/>
            <person name="Yorke J.A."/>
            <person name="Yoshida K."/>
            <person name="Zdobnov E."/>
            <person name="Zhang P."/>
            <person name="Zhang Y."/>
            <person name="Zimin A.V."/>
            <person name="Baldwin J."/>
            <person name="Abdouelleil A."/>
            <person name="Abdulkadir J."/>
            <person name="Abebe A."/>
            <person name="Abera B."/>
            <person name="Abreu J."/>
            <person name="Acer S.C."/>
            <person name="Aftuck L."/>
            <person name="Alexander A."/>
            <person name="An P."/>
            <person name="Anderson E."/>
            <person name="Anderson S."/>
            <person name="Arachi H."/>
            <person name="Azer M."/>
            <person name="Bachantsang P."/>
            <person name="Barry A."/>
            <person name="Bayul T."/>
            <person name="Berlin A."/>
            <person name="Bessette D."/>
            <person name="Bloom T."/>
            <person name="Blye J."/>
            <person name="Boguslavskiy L."/>
            <person name="Bonnet C."/>
            <person name="Boukhgalter B."/>
            <person name="Bourzgui I."/>
            <person name="Brown A."/>
            <person name="Cahill P."/>
            <person name="Channer S."/>
            <person name="Cheshatsang Y."/>
            <person name="Chuda L."/>
            <person name="Citroen M."/>
            <person name="Collymore A."/>
            <person name="Cooke P."/>
            <person name="Costello M."/>
            <person name="D'Aco K."/>
            <person name="Daza R."/>
            <person name="De Haan G."/>
            <person name="DeGray S."/>
            <person name="DeMaso C."/>
            <person name="Dhargay N."/>
            <person name="Dooley K."/>
            <person name="Dooley E."/>
            <person name="Doricent M."/>
            <person name="Dorje P."/>
            <person name="Dorjee K."/>
            <person name="Dupes A."/>
            <person name="Elong R."/>
            <person name="Falk J."/>
            <person name="Farina A."/>
            <person name="Faro S."/>
            <person name="Ferguson D."/>
            <person name="Fisher S."/>
            <person name="Foley C.D."/>
            <person name="Franke A."/>
            <person name="Friedrich D."/>
            <person name="Gadbois L."/>
            <person name="Gearin G."/>
            <person name="Gearin C.R."/>
            <person name="Giannoukos G."/>
            <person name="Goode T."/>
            <person name="Graham J."/>
            <person name="Grandbois E."/>
            <person name="Grewal S."/>
            <person name="Gyaltsen K."/>
            <person name="Hafez N."/>
            <person name="Hagos B."/>
            <person name="Hall J."/>
            <person name="Henson C."/>
            <person name="Hollinger A."/>
            <person name="Honan T."/>
            <person name="Huard M.D."/>
            <person name="Hughes L."/>
            <person name="Hurhula B."/>
            <person name="Husby M.E."/>
            <person name="Kamat A."/>
            <person name="Kanga B."/>
            <person name="Kashin S."/>
            <person name="Khazanovich D."/>
            <person name="Kisner P."/>
            <person name="Lance K."/>
            <person name="Lara M."/>
            <person name="Lee W."/>
            <person name="Lennon N."/>
            <person name="Letendre F."/>
            <person name="LeVine R."/>
            <person name="Lipovsky A."/>
            <person name="Liu X."/>
            <person name="Liu J."/>
            <person name="Liu S."/>
            <person name="Lokyitsang T."/>
            <person name="Lokyitsang Y."/>
            <person name="Lubonja R."/>
            <person name="Lui A."/>
            <person name="MacDonald P."/>
            <person name="Magnisalis V."/>
            <person name="Maru K."/>
            <person name="Matthews C."/>
            <person name="McCusker W."/>
            <person name="McDonough S."/>
            <person name="Mehta T."/>
            <person name="Meldrim J."/>
            <person name="Meneus L."/>
            <person name="Mihai O."/>
            <person name="Mihalev A."/>
            <person name="Mihova T."/>
            <person name="Mittelman R."/>
            <person name="Mlenga V."/>
            <person name="Montmayeur A."/>
            <person name="Mulrain L."/>
            <person name="Navidi A."/>
            <person name="Naylor J."/>
            <person name="Negash T."/>
            <person name="Nguyen T."/>
            <person name="Nguyen N."/>
            <person name="Nicol R."/>
            <person name="Norbu C."/>
            <person name="Norbu N."/>
            <person name="Novod N."/>
            <person name="O'Neill B."/>
            <person name="Osman S."/>
            <person name="Markiewicz E."/>
            <person name="Oyono O.L."/>
            <person name="Patti C."/>
            <person name="Phunkhang P."/>
            <person name="Pierre F."/>
            <person name="Priest M."/>
            <person name="Raghuraman S."/>
            <person name="Rege F."/>
            <person name="Reyes R."/>
            <person name="Rise C."/>
            <person name="Rogov P."/>
            <person name="Ross K."/>
            <person name="Ryan E."/>
            <person name="Settipalli S."/>
            <person name="Shea T."/>
            <person name="Sherpa N."/>
            <person name="Shi L."/>
            <person name="Shih D."/>
            <person name="Sparrow T."/>
            <person name="Spaulding J."/>
            <person name="Stalker J."/>
            <person name="Stange-Thomann N."/>
            <person name="Stavropoulos S."/>
            <person name="Stone C."/>
            <person name="Strader C."/>
            <person name="Tesfaye S."/>
            <person name="Thomson T."/>
            <person name="Thoulutsang Y."/>
            <person name="Thoulutsang D."/>
            <person name="Topham K."/>
            <person name="Topping I."/>
            <person name="Tsamla T."/>
            <person name="Vassiliev H."/>
            <person name="Vo A."/>
            <person name="Wangchuk T."/>
            <person name="Wangdi T."/>
            <person name="Weiand M."/>
            <person name="Wilkinson J."/>
            <person name="Wilson A."/>
            <person name="Yadav S."/>
            <person name="Young G."/>
            <person name="Yu Q."/>
            <person name="Zembek L."/>
            <person name="Zhong D."/>
            <person name="Zimmer A."/>
            <person name="Zwirko Z."/>
            <person name="Jaffe D.B."/>
            <person name="Alvarez P."/>
            <person name="Brockman W."/>
            <person name="Butler J."/>
            <person name="Chin C."/>
            <person name="Gnerre S."/>
            <person name="Grabherr M."/>
            <person name="Kleber M."/>
            <person name="Mauceli E."/>
            <person name="MacCallum I."/>
        </authorList>
    </citation>
    <scope>NUCLEOTIDE SEQUENCE [LARGE SCALE GENOMIC DNA]</scope>
    <source>
        <strain evidence="3">MSH-3 / Tucson 14011-0111.49</strain>
    </source>
</reference>
<dbReference type="InterPro" id="IPR036691">
    <property type="entry name" value="Endo/exonu/phosph_ase_sf"/>
</dbReference>
<organism evidence="3">
    <name type="scientific">Drosophila persimilis</name>
    <name type="common">Fruit fly</name>
    <dbReference type="NCBI Taxonomy" id="7234"/>
    <lineage>
        <taxon>Eukaryota</taxon>
        <taxon>Metazoa</taxon>
        <taxon>Ecdysozoa</taxon>
        <taxon>Arthropoda</taxon>
        <taxon>Hexapoda</taxon>
        <taxon>Insecta</taxon>
        <taxon>Pterygota</taxon>
        <taxon>Neoptera</taxon>
        <taxon>Endopterygota</taxon>
        <taxon>Diptera</taxon>
        <taxon>Brachycera</taxon>
        <taxon>Muscomorpha</taxon>
        <taxon>Ephydroidea</taxon>
        <taxon>Drosophilidae</taxon>
        <taxon>Drosophila</taxon>
        <taxon>Sophophora</taxon>
    </lineage>
</organism>
<dbReference type="PhylomeDB" id="B4HCP6"/>
<dbReference type="eggNOG" id="ENOG502TBB1">
    <property type="taxonomic scope" value="Eukaryota"/>
</dbReference>
<dbReference type="Gene3D" id="3.60.10.10">
    <property type="entry name" value="Endonuclease/exonuclease/phosphatase"/>
    <property type="match status" value="1"/>
</dbReference>
<accession>B4HCP6</accession>
<dbReference type="Proteomes" id="UP000008744">
    <property type="component" value="Unassembled WGS sequence"/>
</dbReference>
<evidence type="ECO:0000313" key="2">
    <source>
        <dbReference type="EMBL" id="EDW29378.1"/>
    </source>
</evidence>
<proteinExistence type="predicted"/>
<dbReference type="HOGENOM" id="CLU_1588213_0_0_1"/>
<evidence type="ECO:0000313" key="3">
    <source>
        <dbReference type="Proteomes" id="UP000008744"/>
    </source>
</evidence>
<dbReference type="SUPFAM" id="SSF56219">
    <property type="entry name" value="DNase I-like"/>
    <property type="match status" value="1"/>
</dbReference>
<dbReference type="Pfam" id="PF14529">
    <property type="entry name" value="Exo_endo_phos_2"/>
    <property type="match status" value="1"/>
</dbReference>
<dbReference type="EMBL" id="CH479380">
    <property type="protein sequence ID" value="EDW29378.1"/>
    <property type="molecule type" value="Genomic_DNA"/>
</dbReference>
<keyword evidence="3" id="KW-1185">Reference proteome</keyword>
<dbReference type="GO" id="GO:0003824">
    <property type="term" value="F:catalytic activity"/>
    <property type="evidence" value="ECO:0007669"/>
    <property type="project" value="InterPro"/>
</dbReference>
<dbReference type="InterPro" id="IPR005135">
    <property type="entry name" value="Endo/exonuclease/phosphatase"/>
</dbReference>
<name>B4HCP6_DROPE</name>
<protein>
    <submittedName>
        <fullName evidence="2">GL18357</fullName>
    </submittedName>
</protein>
<gene>
    <name evidence="2" type="primary">Dper\GL18357</name>
    <name evidence="2" type="ORF">Dper_GL18357</name>
</gene>
<dbReference type="AlphaFoldDB" id="B4HCP6"/>
<sequence>MVTRRQDGRLQEVGDNVNRIRRTAKGELLLELNGASKSITAKLKDIIAALGLQTGIRAVSEELCVERLLAPSLSLSEFAGTLDNLTADARGRHQVANGGDLNAWAEEWGSLATNARGRALLEIIAPLDIVLLNQGNQHTFSRAGIGSIIDLTFVSSSLFNSSRWSIYT</sequence>
<dbReference type="OMA" id="QHTFSRA"/>